<organism evidence="2">
    <name type="scientific">Ailuropoda melanoleuca</name>
    <name type="common">Giant panda</name>
    <dbReference type="NCBI Taxonomy" id="9646"/>
    <lineage>
        <taxon>Eukaryota</taxon>
        <taxon>Metazoa</taxon>
        <taxon>Chordata</taxon>
        <taxon>Craniata</taxon>
        <taxon>Vertebrata</taxon>
        <taxon>Euteleostomi</taxon>
        <taxon>Mammalia</taxon>
        <taxon>Eutheria</taxon>
        <taxon>Laurasiatheria</taxon>
        <taxon>Carnivora</taxon>
        <taxon>Caniformia</taxon>
        <taxon>Ursidae</taxon>
        <taxon>Ailuropoda</taxon>
    </lineage>
</organism>
<name>D2HVX9_AILME</name>
<protein>
    <recommendedName>
        <fullName evidence="1">DUF4503 domain-containing protein</fullName>
    </recommendedName>
</protein>
<dbReference type="GO" id="GO:0000228">
    <property type="term" value="C:nuclear chromosome"/>
    <property type="evidence" value="ECO:0007669"/>
    <property type="project" value="TreeGrafter"/>
</dbReference>
<evidence type="ECO:0000313" key="2">
    <source>
        <dbReference type="EMBL" id="EFB26317.1"/>
    </source>
</evidence>
<dbReference type="InterPro" id="IPR053054">
    <property type="entry name" value="DNA_repair-scaffolding"/>
</dbReference>
<sequence length="546" mass="59794">QKLIIPNGSCPVILNTYFCQKVVAKEDSKRIHEVHCWDTSLPRRSISLAQIFRLKNLTNKSPESQVMCSGLTTMRTDCNHGHEEAKQCFPAQAPLTHSLLDAVESQGAATWSGVGVRVVVQRVYYLPCGYQQGVGSAALLGSDPPRVRVCLLVQDAYGMFSEVHSEGAILKDQQLEGKSCSLMGMKVLQKATRGRTAGLFSLIDTMWPPVMPLKAPGHGRACEVVETHVPPPSFCYILTAHPNVGQIDIIEDPICKLYQPPVPRFLREIVQTNDLSTRCSFYARVIYQRPQLNSLLPPQQREIWLMVTDVTLQMQDENNSGLPKTVTVCVAPSCVLSQEVLEALTGAVSHSFLFRDTLRAQGRIVCVERSVLLLQKPLLGMDSSARSCELTGPVKLNELDSVTQVNSICSIQGTVVGVDGSTAFSWPTCDLCGNERLEQSPGDRGTFSCGDCSRVVTSPLLRRHLQVFLDCPSRPQCTVRVKLSQTSISSLLRFAACEDGSYEVKSVLGKEVGLLNCFVRSVTTHPASCVGLEEIELLSAGRASSE</sequence>
<dbReference type="InterPro" id="IPR028032">
    <property type="entry name" value="DUF4503"/>
</dbReference>
<dbReference type="GO" id="GO:0000724">
    <property type="term" value="P:double-strand break repair via homologous recombination"/>
    <property type="evidence" value="ECO:0007669"/>
    <property type="project" value="TreeGrafter"/>
</dbReference>
<feature type="non-terminal residue" evidence="2">
    <location>
        <position position="1"/>
    </location>
</feature>
<dbReference type="GO" id="GO:0005654">
    <property type="term" value="C:nucleoplasm"/>
    <property type="evidence" value="ECO:0007669"/>
    <property type="project" value="TreeGrafter"/>
</dbReference>
<accession>D2HVX9</accession>
<dbReference type="GO" id="GO:0070202">
    <property type="term" value="P:regulation of establishment of protein localization to chromosome"/>
    <property type="evidence" value="ECO:0007669"/>
    <property type="project" value="TreeGrafter"/>
</dbReference>
<gene>
    <name evidence="2" type="ORF">PANDA_016576</name>
</gene>
<dbReference type="InParanoid" id="D2HVX9"/>
<feature type="non-terminal residue" evidence="2">
    <location>
        <position position="546"/>
    </location>
</feature>
<dbReference type="PANTHER" id="PTHR34347:SF1">
    <property type="entry name" value="DNA REPAIR-SCAFFOLDING PROTEIN"/>
    <property type="match status" value="1"/>
</dbReference>
<proteinExistence type="predicted"/>
<reference evidence="2" key="1">
    <citation type="journal article" date="2010" name="Nature">
        <title>The sequence and de novo assembly of the giant panda genome.</title>
        <authorList>
            <person name="Li R."/>
            <person name="Fan W."/>
            <person name="Tian G."/>
            <person name="Zhu H."/>
            <person name="He L."/>
            <person name="Cai J."/>
            <person name="Huang Q."/>
            <person name="Cai Q."/>
            <person name="Li B."/>
            <person name="Bai Y."/>
            <person name="Zhang Z."/>
            <person name="Zhang Y."/>
            <person name="Wang W."/>
            <person name="Li J."/>
            <person name="Wei F."/>
            <person name="Li H."/>
            <person name="Jian M."/>
            <person name="Li J."/>
            <person name="Zhang Z."/>
            <person name="Nielsen R."/>
            <person name="Li D."/>
            <person name="Gu W."/>
            <person name="Yang Z."/>
            <person name="Xuan Z."/>
            <person name="Ryder O.A."/>
            <person name="Leung F.C."/>
            <person name="Zhou Y."/>
            <person name="Cao J."/>
            <person name="Sun X."/>
            <person name="Fu Y."/>
            <person name="Fang X."/>
            <person name="Guo X."/>
            <person name="Wang B."/>
            <person name="Hou R."/>
            <person name="Shen F."/>
            <person name="Mu B."/>
            <person name="Ni P."/>
            <person name="Lin R."/>
            <person name="Qian W."/>
            <person name="Wang G."/>
            <person name="Yu C."/>
            <person name="Nie W."/>
            <person name="Wang J."/>
            <person name="Wu Z."/>
            <person name="Liang H."/>
            <person name="Min J."/>
            <person name="Wu Q."/>
            <person name="Cheng S."/>
            <person name="Ruan J."/>
            <person name="Wang M."/>
            <person name="Shi Z."/>
            <person name="Wen M."/>
            <person name="Liu B."/>
            <person name="Ren X."/>
            <person name="Zheng H."/>
            <person name="Dong D."/>
            <person name="Cook K."/>
            <person name="Shan G."/>
            <person name="Zhang H."/>
            <person name="Kosiol C."/>
            <person name="Xie X."/>
            <person name="Lu Z."/>
            <person name="Zheng H."/>
            <person name="Li Y."/>
            <person name="Steiner C.C."/>
            <person name="Lam T.T."/>
            <person name="Lin S."/>
            <person name="Zhang Q."/>
            <person name="Li G."/>
            <person name="Tian J."/>
            <person name="Gong T."/>
            <person name="Liu H."/>
            <person name="Zhang D."/>
            <person name="Fang L."/>
            <person name="Ye C."/>
            <person name="Zhang J."/>
            <person name="Hu W."/>
            <person name="Xu A."/>
            <person name="Ren Y."/>
            <person name="Zhang G."/>
            <person name="Bruford M.W."/>
            <person name="Li Q."/>
            <person name="Ma L."/>
            <person name="Guo Y."/>
            <person name="An N."/>
            <person name="Hu Y."/>
            <person name="Zheng Y."/>
            <person name="Shi Y."/>
            <person name="Li Z."/>
            <person name="Liu Q."/>
            <person name="Chen Y."/>
            <person name="Zhao J."/>
            <person name="Qu N."/>
            <person name="Zhao S."/>
            <person name="Tian F."/>
            <person name="Wang X."/>
            <person name="Wang H."/>
            <person name="Xu L."/>
            <person name="Liu X."/>
            <person name="Vinar T."/>
            <person name="Wang Y."/>
            <person name="Lam T.W."/>
            <person name="Yiu S.M."/>
            <person name="Liu S."/>
            <person name="Zhang H."/>
            <person name="Li D."/>
            <person name="Huang Y."/>
            <person name="Wang X."/>
            <person name="Yang G."/>
            <person name="Jiang Z."/>
            <person name="Wang J."/>
            <person name="Qin N."/>
            <person name="Li L."/>
            <person name="Li J."/>
            <person name="Bolund L."/>
            <person name="Kristiansen K."/>
            <person name="Wong G.K."/>
            <person name="Olson M."/>
            <person name="Zhang X."/>
            <person name="Li S."/>
            <person name="Yang H."/>
            <person name="Wang J."/>
            <person name="Wang J."/>
        </authorList>
    </citation>
    <scope>NUCLEOTIDE SEQUENCE [LARGE SCALE GENOMIC DNA]</scope>
</reference>
<dbReference type="EMBL" id="GL193504">
    <property type="protein sequence ID" value="EFB26317.1"/>
    <property type="molecule type" value="Genomic_DNA"/>
</dbReference>
<dbReference type="AlphaFoldDB" id="D2HVX9"/>
<dbReference type="Pfam" id="PF14951">
    <property type="entry name" value="DUF4503"/>
    <property type="match status" value="1"/>
</dbReference>
<dbReference type="PANTHER" id="PTHR34347">
    <property type="entry name" value="DNA REPAIR-SCAFFOLDING PROTEIN SPIDR"/>
    <property type="match status" value="1"/>
</dbReference>
<feature type="domain" description="DUF4503" evidence="1">
    <location>
        <begin position="154"/>
        <end position="537"/>
    </location>
</feature>
<evidence type="ECO:0000259" key="1">
    <source>
        <dbReference type="Pfam" id="PF14951"/>
    </source>
</evidence>